<accession>A0A820QQN9</accession>
<reference evidence="1" key="1">
    <citation type="submission" date="2021-02" db="EMBL/GenBank/DDBJ databases">
        <authorList>
            <person name="Nowell W R."/>
        </authorList>
    </citation>
    <scope>NUCLEOTIDE SEQUENCE</scope>
</reference>
<gene>
    <name evidence="1" type="ORF">KXQ929_LOCUS52449</name>
</gene>
<proteinExistence type="predicted"/>
<protein>
    <submittedName>
        <fullName evidence="1">Uncharacterized protein</fullName>
    </submittedName>
</protein>
<feature type="non-terminal residue" evidence="1">
    <location>
        <position position="1"/>
    </location>
</feature>
<dbReference type="EMBL" id="CAJOBB010027780">
    <property type="protein sequence ID" value="CAF4425329.1"/>
    <property type="molecule type" value="Genomic_DNA"/>
</dbReference>
<evidence type="ECO:0000313" key="2">
    <source>
        <dbReference type="Proteomes" id="UP000663868"/>
    </source>
</evidence>
<name>A0A820QQN9_9BILA</name>
<sequence>QQMAILFAKRGAIVVLCDSPDIGNSE</sequence>
<feature type="non-terminal residue" evidence="1">
    <location>
        <position position="26"/>
    </location>
</feature>
<comment type="caution">
    <text evidence="1">The sequence shown here is derived from an EMBL/GenBank/DDBJ whole genome shotgun (WGS) entry which is preliminary data.</text>
</comment>
<dbReference type="Proteomes" id="UP000663868">
    <property type="component" value="Unassembled WGS sequence"/>
</dbReference>
<evidence type="ECO:0000313" key="1">
    <source>
        <dbReference type="EMBL" id="CAF4425329.1"/>
    </source>
</evidence>
<dbReference type="AlphaFoldDB" id="A0A820QQN9"/>
<organism evidence="1 2">
    <name type="scientific">Adineta steineri</name>
    <dbReference type="NCBI Taxonomy" id="433720"/>
    <lineage>
        <taxon>Eukaryota</taxon>
        <taxon>Metazoa</taxon>
        <taxon>Spiralia</taxon>
        <taxon>Gnathifera</taxon>
        <taxon>Rotifera</taxon>
        <taxon>Eurotatoria</taxon>
        <taxon>Bdelloidea</taxon>
        <taxon>Adinetida</taxon>
        <taxon>Adinetidae</taxon>
        <taxon>Adineta</taxon>
    </lineage>
</organism>